<dbReference type="SUPFAM" id="SSF52343">
    <property type="entry name" value="Ferredoxin reductase-like, C-terminal NADP-linked domain"/>
    <property type="match status" value="1"/>
</dbReference>
<dbReference type="SUPFAM" id="SSF63380">
    <property type="entry name" value="Riboflavin synthase domain-like"/>
    <property type="match status" value="1"/>
</dbReference>
<dbReference type="PRINTS" id="PR00410">
    <property type="entry name" value="PHEHYDRXLASE"/>
</dbReference>
<dbReference type="PROSITE" id="PS51384">
    <property type="entry name" value="FAD_FR"/>
    <property type="match status" value="1"/>
</dbReference>
<dbReference type="Gene3D" id="2.40.30.10">
    <property type="entry name" value="Translation factors"/>
    <property type="match status" value="1"/>
</dbReference>
<dbReference type="PRINTS" id="PR00371">
    <property type="entry name" value="FPNCR"/>
</dbReference>
<dbReference type="PANTHER" id="PTHR47354">
    <property type="entry name" value="NADH OXIDOREDUCTASE HCR"/>
    <property type="match status" value="1"/>
</dbReference>
<dbReference type="Gene3D" id="3.10.20.30">
    <property type="match status" value="1"/>
</dbReference>
<keyword evidence="2" id="KW-0479">Metal-binding</keyword>
<dbReference type="InterPro" id="IPR001709">
    <property type="entry name" value="Flavoprot_Pyr_Nucl_cyt_Rdtase"/>
</dbReference>
<dbReference type="InterPro" id="IPR017927">
    <property type="entry name" value="FAD-bd_FR_type"/>
</dbReference>
<keyword evidence="2" id="KW-0001">2Fe-2S</keyword>
<dbReference type="GO" id="GO:0051537">
    <property type="term" value="F:2 iron, 2 sulfur cluster binding"/>
    <property type="evidence" value="ECO:0007669"/>
    <property type="project" value="UniProtKB-KW"/>
</dbReference>
<dbReference type="Proteomes" id="UP001139447">
    <property type="component" value="Unassembled WGS sequence"/>
</dbReference>
<feature type="domain" description="FAD-binding FR-type" evidence="5">
    <location>
        <begin position="98"/>
        <end position="198"/>
    </location>
</feature>
<dbReference type="InterPro" id="IPR050415">
    <property type="entry name" value="MRET"/>
</dbReference>
<keyword evidence="7" id="KW-1185">Reference proteome</keyword>
<evidence type="ECO:0000259" key="5">
    <source>
        <dbReference type="PROSITE" id="PS51384"/>
    </source>
</evidence>
<comment type="cofactor">
    <cofactor evidence="3">
        <name>[2Fe-2S] cluster</name>
        <dbReference type="ChEBI" id="CHEBI:190135"/>
    </cofactor>
</comment>
<dbReference type="Pfam" id="PF00175">
    <property type="entry name" value="NAD_binding_1"/>
    <property type="match status" value="1"/>
</dbReference>
<evidence type="ECO:0000313" key="6">
    <source>
        <dbReference type="EMBL" id="MCJ0764433.1"/>
    </source>
</evidence>
<evidence type="ECO:0000313" key="7">
    <source>
        <dbReference type="Proteomes" id="UP001139447"/>
    </source>
</evidence>
<evidence type="ECO:0000256" key="3">
    <source>
        <dbReference type="ARBA" id="ARBA00034078"/>
    </source>
</evidence>
<dbReference type="InterPro" id="IPR039261">
    <property type="entry name" value="FNR_nucleotide-bd"/>
</dbReference>
<dbReference type="PROSITE" id="PS51085">
    <property type="entry name" value="2FE2S_FER_2"/>
    <property type="match status" value="1"/>
</dbReference>
<dbReference type="InterPro" id="IPR001433">
    <property type="entry name" value="OxRdtase_FAD/NAD-bd"/>
</dbReference>
<dbReference type="GO" id="GO:0016491">
    <property type="term" value="F:oxidoreductase activity"/>
    <property type="evidence" value="ECO:0007669"/>
    <property type="project" value="InterPro"/>
</dbReference>
<dbReference type="InterPro" id="IPR017938">
    <property type="entry name" value="Riboflavin_synthase-like_b-brl"/>
</dbReference>
<comment type="caution">
    <text evidence="6">The sequence shown here is derived from an EMBL/GenBank/DDBJ whole genome shotgun (WGS) entry which is preliminary data.</text>
</comment>
<evidence type="ECO:0000256" key="1">
    <source>
        <dbReference type="ARBA" id="ARBA00001974"/>
    </source>
</evidence>
<dbReference type="InterPro" id="IPR006058">
    <property type="entry name" value="2Fe2S_fd_BS"/>
</dbReference>
<proteinExistence type="predicted"/>
<dbReference type="AlphaFoldDB" id="A0A9X2AN48"/>
<dbReference type="Pfam" id="PF00970">
    <property type="entry name" value="FAD_binding_6"/>
    <property type="match status" value="1"/>
</dbReference>
<dbReference type="InterPro" id="IPR036010">
    <property type="entry name" value="2Fe-2S_ferredoxin-like_sf"/>
</dbReference>
<sequence>MNHRVQVADTGESFFAQAQEPLLEAAERAGVALAHDCRAGGCGTCRIRLLQGRVAYEDFPMGLTAEEADEGFALACQARACSDLTISAARALPLCSPPSRYRAAVRSVRALGPDVVHLGLAIEAAQALVYRPGQYMNILLPDGSPRSFSMASAPAAQQEVDFHVRRIPGGRFTEGMLAQMRSGDPLEVEVPLGGFAYHAEDYRPLLMVATGTGLAPIKSILESLMDDPDCPPVTLYWGARHAEDLYLHEQIQEWAGRLYDFQYVPVLSRADERWTGRRGYVTEAIAQDFPDLSEHAIYLCGSPRMIVDAKRRFASQNASLAHVYADSFNFQHELAPSL</sequence>
<keyword evidence="2" id="KW-0411">Iron-sulfur</keyword>
<dbReference type="CDD" id="cd06189">
    <property type="entry name" value="flavin_oxioreductase"/>
    <property type="match status" value="1"/>
</dbReference>
<dbReference type="InterPro" id="IPR001041">
    <property type="entry name" value="2Fe-2S_ferredoxin-type"/>
</dbReference>
<dbReference type="PROSITE" id="PS00197">
    <property type="entry name" value="2FE2S_FER_1"/>
    <property type="match status" value="1"/>
</dbReference>
<dbReference type="PANTHER" id="PTHR47354:SF5">
    <property type="entry name" value="PROTEIN RFBI"/>
    <property type="match status" value="1"/>
</dbReference>
<organism evidence="6 7">
    <name type="scientific">Variovorax terrae</name>
    <dbReference type="NCBI Taxonomy" id="2923278"/>
    <lineage>
        <taxon>Bacteria</taxon>
        <taxon>Pseudomonadati</taxon>
        <taxon>Pseudomonadota</taxon>
        <taxon>Betaproteobacteria</taxon>
        <taxon>Burkholderiales</taxon>
        <taxon>Comamonadaceae</taxon>
        <taxon>Variovorax</taxon>
    </lineage>
</organism>
<keyword evidence="2" id="KW-0408">Iron</keyword>
<dbReference type="Gene3D" id="3.40.50.80">
    <property type="entry name" value="Nucleotide-binding domain of ferredoxin-NADP reductase (FNR) module"/>
    <property type="match status" value="1"/>
</dbReference>
<name>A0A9X2AN48_9BURK</name>
<dbReference type="RefSeq" id="WP_243307072.1">
    <property type="nucleotide sequence ID" value="NZ_JALGBI010000001.1"/>
</dbReference>
<reference evidence="6" key="1">
    <citation type="submission" date="2022-03" db="EMBL/GenBank/DDBJ databases">
        <authorList>
            <person name="Woo C.Y."/>
        </authorList>
    </citation>
    <scope>NUCLEOTIDE SEQUENCE</scope>
    <source>
        <strain evidence="6">CYS-02</strain>
    </source>
</reference>
<feature type="domain" description="2Fe-2S ferredoxin-type" evidence="4">
    <location>
        <begin position="3"/>
        <end position="92"/>
    </location>
</feature>
<dbReference type="EMBL" id="JALGBI010000001">
    <property type="protein sequence ID" value="MCJ0764433.1"/>
    <property type="molecule type" value="Genomic_DNA"/>
</dbReference>
<evidence type="ECO:0000259" key="4">
    <source>
        <dbReference type="PROSITE" id="PS51085"/>
    </source>
</evidence>
<dbReference type="SUPFAM" id="SSF54292">
    <property type="entry name" value="2Fe-2S ferredoxin-like"/>
    <property type="match status" value="1"/>
</dbReference>
<evidence type="ECO:0000256" key="2">
    <source>
        <dbReference type="ARBA" id="ARBA00022714"/>
    </source>
</evidence>
<dbReference type="InterPro" id="IPR008333">
    <property type="entry name" value="Cbr1-like_FAD-bd_dom"/>
</dbReference>
<accession>A0A9X2AN48</accession>
<dbReference type="CDD" id="cd00207">
    <property type="entry name" value="fer2"/>
    <property type="match status" value="1"/>
</dbReference>
<gene>
    <name evidence="6" type="ORF">MMF98_14545</name>
</gene>
<protein>
    <submittedName>
        <fullName evidence="6">2Fe-2S iron-sulfur cluster-binding protein</fullName>
    </submittedName>
</protein>
<dbReference type="Pfam" id="PF00111">
    <property type="entry name" value="Fer2"/>
    <property type="match status" value="1"/>
</dbReference>
<comment type="cofactor">
    <cofactor evidence="1">
        <name>FAD</name>
        <dbReference type="ChEBI" id="CHEBI:57692"/>
    </cofactor>
</comment>
<dbReference type="InterPro" id="IPR012675">
    <property type="entry name" value="Beta-grasp_dom_sf"/>
</dbReference>